<dbReference type="PANTHER" id="PTHR21666:SF270">
    <property type="entry name" value="MUREIN HYDROLASE ACTIVATOR ENVC"/>
    <property type="match status" value="1"/>
</dbReference>
<dbReference type="InterPro" id="IPR011055">
    <property type="entry name" value="Dup_hybrid_motif"/>
</dbReference>
<evidence type="ECO:0000259" key="1">
    <source>
        <dbReference type="Pfam" id="PF01551"/>
    </source>
</evidence>
<protein>
    <submittedName>
        <fullName evidence="2">Peptidase, M23 family</fullName>
    </submittedName>
</protein>
<evidence type="ECO:0000313" key="3">
    <source>
        <dbReference type="Proteomes" id="UP000004835"/>
    </source>
</evidence>
<dbReference type="AlphaFoldDB" id="F0EMY2"/>
<dbReference type="Proteomes" id="UP000004835">
    <property type="component" value="Unassembled WGS sequence"/>
</dbReference>
<evidence type="ECO:0000313" key="2">
    <source>
        <dbReference type="EMBL" id="EGC68617.1"/>
    </source>
</evidence>
<proteinExistence type="predicted"/>
<dbReference type="PANTHER" id="PTHR21666">
    <property type="entry name" value="PEPTIDASE-RELATED"/>
    <property type="match status" value="1"/>
</dbReference>
<dbReference type="CDD" id="cd12797">
    <property type="entry name" value="M23_peptidase"/>
    <property type="match status" value="1"/>
</dbReference>
<dbReference type="HOGENOM" id="CLU_075482_2_0_9"/>
<gene>
    <name evidence="2" type="ORF">HMPREF9087_2606</name>
</gene>
<reference evidence="2 3" key="1">
    <citation type="submission" date="2011-01" db="EMBL/GenBank/DDBJ databases">
        <authorList>
            <person name="Muzny D."/>
            <person name="Qin X."/>
            <person name="Deng J."/>
            <person name="Jiang H."/>
            <person name="Liu Y."/>
            <person name="Qu J."/>
            <person name="Song X.-Z."/>
            <person name="Zhang L."/>
            <person name="Thornton R."/>
            <person name="Coyle M."/>
            <person name="Francisco L."/>
            <person name="Jackson L."/>
            <person name="Javaid M."/>
            <person name="Korchina V."/>
            <person name="Kovar C."/>
            <person name="Mata R."/>
            <person name="Mathew T."/>
            <person name="Ngo R."/>
            <person name="Nguyen L."/>
            <person name="Nguyen N."/>
            <person name="Okwuonu G."/>
            <person name="Ongeri F."/>
            <person name="Pham C."/>
            <person name="Simmons D."/>
            <person name="Wilczek-Boney K."/>
            <person name="Hale W."/>
            <person name="Jakkamsetti A."/>
            <person name="Pham P."/>
            <person name="Ruth R."/>
            <person name="San Lucas F."/>
            <person name="Warren J."/>
            <person name="Zhang J."/>
            <person name="Zhao Z."/>
            <person name="Zhou C."/>
            <person name="Zhu D."/>
            <person name="Lee S."/>
            <person name="Bess C."/>
            <person name="Blankenburg K."/>
            <person name="Forbes L."/>
            <person name="Fu Q."/>
            <person name="Gubbala S."/>
            <person name="Hirani K."/>
            <person name="Jayaseelan J.C."/>
            <person name="Lara F."/>
            <person name="Munidasa M."/>
            <person name="Palculict T."/>
            <person name="Patil S."/>
            <person name="Pu L.-L."/>
            <person name="Saada N."/>
            <person name="Tang L."/>
            <person name="Weissenberger G."/>
            <person name="Zhu Y."/>
            <person name="Hemphill L."/>
            <person name="Shang Y."/>
            <person name="Youmans B."/>
            <person name="Ayvaz T."/>
            <person name="Ross M."/>
            <person name="Santibanez J."/>
            <person name="Aqrawi P."/>
            <person name="Gross S."/>
            <person name="Joshi V."/>
            <person name="Fowler G."/>
            <person name="Nazareth L."/>
            <person name="Reid J."/>
            <person name="Worley K."/>
            <person name="Petrosino J."/>
            <person name="Highlander S."/>
            <person name="Gibbs R."/>
        </authorList>
    </citation>
    <scope>NUCLEOTIDE SEQUENCE [LARGE SCALE GENOMIC DNA]</scope>
    <source>
        <strain evidence="2 3">ATCC 12755</strain>
    </source>
</reference>
<dbReference type="GO" id="GO:0004222">
    <property type="term" value="F:metalloendopeptidase activity"/>
    <property type="evidence" value="ECO:0007669"/>
    <property type="project" value="TreeGrafter"/>
</dbReference>
<name>F0EMY2_ENTCA</name>
<dbReference type="Pfam" id="PF01551">
    <property type="entry name" value="Peptidase_M23"/>
    <property type="match status" value="1"/>
</dbReference>
<dbReference type="InterPro" id="IPR050570">
    <property type="entry name" value="Cell_wall_metabolism_enzyme"/>
</dbReference>
<feature type="domain" description="M23ase beta-sheet core" evidence="1">
    <location>
        <begin position="130"/>
        <end position="194"/>
    </location>
</feature>
<accession>F0EMY2</accession>
<dbReference type="EMBL" id="AEWT01000026">
    <property type="protein sequence ID" value="EGC68617.1"/>
    <property type="molecule type" value="Genomic_DNA"/>
</dbReference>
<dbReference type="SUPFAM" id="SSF51261">
    <property type="entry name" value="Duplicated hybrid motif"/>
    <property type="match status" value="1"/>
</dbReference>
<dbReference type="InterPro" id="IPR016047">
    <property type="entry name" value="M23ase_b-sheet_dom"/>
</dbReference>
<dbReference type="Gene3D" id="2.70.70.10">
    <property type="entry name" value="Glucose Permease (Domain IIA)"/>
    <property type="match status" value="1"/>
</dbReference>
<comment type="caution">
    <text evidence="2">The sequence shown here is derived from an EMBL/GenBank/DDBJ whole genome shotgun (WGS) entry which is preliminary data.</text>
</comment>
<organism evidence="2 3">
    <name type="scientific">Enterococcus casseliflavus ATCC 12755</name>
    <dbReference type="NCBI Taxonomy" id="888066"/>
    <lineage>
        <taxon>Bacteria</taxon>
        <taxon>Bacillati</taxon>
        <taxon>Bacillota</taxon>
        <taxon>Bacilli</taxon>
        <taxon>Lactobacillales</taxon>
        <taxon>Enterococcaceae</taxon>
        <taxon>Enterococcus</taxon>
    </lineage>
</organism>
<sequence>MIQKGESPMKEQPITIEFPLRGEWLAPTTPAKKIPSHGTDRMGLRYAFDFLQVDFEGKTKAFHDRSFLRYFFLGVPLENCYCWGKEIYAPCDGEVIVVREGYRERKVVHWVVDFSIALKNGLFFNEQKDEYQQIAGNYIVIKASEGVYMAFVHLQKGSIKVSVGQKITKGMVIGNVGHSGNSTSPHLHFQVMDSNDIAYAKGLPCRFEEYEVYRAGRWIKVRNQIPDSTERIRFL</sequence>